<gene>
    <name evidence="4" type="ORF">GCM10011610_63180</name>
</gene>
<dbReference type="PANTHER" id="PTHR33371">
    <property type="entry name" value="INTERMEMBRANE PHOSPHOLIPID TRANSPORT SYSTEM BINDING PROTEIN MLAD-RELATED"/>
    <property type="match status" value="1"/>
</dbReference>
<comment type="caution">
    <text evidence="4">The sequence shown here is derived from an EMBL/GenBank/DDBJ whole genome shotgun (WGS) entry which is preliminary data.</text>
</comment>
<organism evidence="4 5">
    <name type="scientific">Nocardia rhizosphaerihabitans</name>
    <dbReference type="NCBI Taxonomy" id="1691570"/>
    <lineage>
        <taxon>Bacteria</taxon>
        <taxon>Bacillati</taxon>
        <taxon>Actinomycetota</taxon>
        <taxon>Actinomycetes</taxon>
        <taxon>Mycobacteriales</taxon>
        <taxon>Nocardiaceae</taxon>
        <taxon>Nocardia</taxon>
    </lineage>
</organism>
<dbReference type="Pfam" id="PF02470">
    <property type="entry name" value="MlaD"/>
    <property type="match status" value="1"/>
</dbReference>
<sequence>MAQQPIEEHPRGLLGLIAVVILLAATVGAVGVSAFGVGTVRYEAEFAQAAGVSSGDAVTIAGVAVGTVGGSRLVGDRVLVSLNIDSAVPLGSGTGAAIKLTTLLGARYVELRPAGEGALPGRRITLEHTEVPYDLQTALDNATVTFERIDTAQIGDSLTTLAGQLEGMPSVLPAMLANVRALAAVIGERRGETSALLASTATLTSVIHGQQADLAAVMTQGSDLLNEIVARRDAVVQLMTATRDLADQVRTLVVHDRPAVDTLLNGLEGLLGSLARNEALLRSTLEILPIPVRNFANASGTANEVDFTAPAGPLIDSWMCALSGRAEIANLPPYFKDCQ</sequence>
<dbReference type="InterPro" id="IPR003399">
    <property type="entry name" value="Mce/MlaD"/>
</dbReference>
<name>A0ABQ2L1W2_9NOCA</name>
<evidence type="ECO:0000313" key="4">
    <source>
        <dbReference type="EMBL" id="GGN97298.1"/>
    </source>
</evidence>
<evidence type="ECO:0000259" key="3">
    <source>
        <dbReference type="Pfam" id="PF11887"/>
    </source>
</evidence>
<accession>A0ABQ2L1W2</accession>
<keyword evidence="5" id="KW-1185">Reference proteome</keyword>
<dbReference type="InterPro" id="IPR024516">
    <property type="entry name" value="Mce_C"/>
</dbReference>
<evidence type="ECO:0000313" key="5">
    <source>
        <dbReference type="Proteomes" id="UP000658127"/>
    </source>
</evidence>
<keyword evidence="1" id="KW-0472">Membrane</keyword>
<dbReference type="PANTHER" id="PTHR33371:SF18">
    <property type="entry name" value="MCE-FAMILY PROTEIN MCE3C"/>
    <property type="match status" value="1"/>
</dbReference>
<dbReference type="EMBL" id="BMNE01000011">
    <property type="protein sequence ID" value="GGN97298.1"/>
    <property type="molecule type" value="Genomic_DNA"/>
</dbReference>
<dbReference type="Proteomes" id="UP000658127">
    <property type="component" value="Unassembled WGS sequence"/>
</dbReference>
<keyword evidence="1" id="KW-0812">Transmembrane</keyword>
<evidence type="ECO:0000256" key="1">
    <source>
        <dbReference type="SAM" id="Phobius"/>
    </source>
</evidence>
<feature type="domain" description="Mammalian cell entry C-terminal" evidence="3">
    <location>
        <begin position="120"/>
        <end position="304"/>
    </location>
</feature>
<dbReference type="NCBIfam" id="TIGR00996">
    <property type="entry name" value="Mtu_fam_mce"/>
    <property type="match status" value="1"/>
</dbReference>
<evidence type="ECO:0000259" key="2">
    <source>
        <dbReference type="Pfam" id="PF02470"/>
    </source>
</evidence>
<feature type="domain" description="Mce/MlaD" evidence="2">
    <location>
        <begin position="39"/>
        <end position="113"/>
    </location>
</feature>
<proteinExistence type="predicted"/>
<feature type="transmembrane region" description="Helical" evidence="1">
    <location>
        <begin position="12"/>
        <end position="37"/>
    </location>
</feature>
<reference evidence="5" key="1">
    <citation type="journal article" date="2019" name="Int. J. Syst. Evol. Microbiol.">
        <title>The Global Catalogue of Microorganisms (GCM) 10K type strain sequencing project: providing services to taxonomists for standard genome sequencing and annotation.</title>
        <authorList>
            <consortium name="The Broad Institute Genomics Platform"/>
            <consortium name="The Broad Institute Genome Sequencing Center for Infectious Disease"/>
            <person name="Wu L."/>
            <person name="Ma J."/>
        </authorList>
    </citation>
    <scope>NUCLEOTIDE SEQUENCE [LARGE SCALE GENOMIC DNA]</scope>
    <source>
        <strain evidence="5">CGMCC 4.7329</strain>
    </source>
</reference>
<protein>
    <submittedName>
        <fullName evidence="4">Mce family protein</fullName>
    </submittedName>
</protein>
<keyword evidence="1" id="KW-1133">Transmembrane helix</keyword>
<dbReference type="InterPro" id="IPR005693">
    <property type="entry name" value="Mce"/>
</dbReference>
<dbReference type="InterPro" id="IPR052336">
    <property type="entry name" value="MlaD_Phospholipid_Transporter"/>
</dbReference>
<dbReference type="Pfam" id="PF11887">
    <property type="entry name" value="Mce4_CUP1"/>
    <property type="match status" value="1"/>
</dbReference>